<accession>H2B1Y5</accession>
<dbReference type="GO" id="GO:0006302">
    <property type="term" value="P:double-strand break repair"/>
    <property type="evidence" value="ECO:0007669"/>
    <property type="project" value="EnsemblFungi"/>
</dbReference>
<reference evidence="1 2" key="1">
    <citation type="journal article" date="2011" name="Proc. Natl. Acad. Sci. U.S.A.">
        <title>Evolutionary erosion of yeast sex chromosomes by mating-type switching accidents.</title>
        <authorList>
            <person name="Gordon J.L."/>
            <person name="Armisen D."/>
            <person name="Proux-Wera E."/>
            <person name="Oheigeartaigh S.S."/>
            <person name="Byrne K.P."/>
            <person name="Wolfe K.H."/>
        </authorList>
    </citation>
    <scope>NUCLEOTIDE SEQUENCE [LARGE SCALE GENOMIC DNA]</scope>
    <source>
        <strain evidence="2">ATCC 22294 / BCRC 22015 / CBS 2517 / CECT 1963 / NBRC 1671 / NRRL Y-8276</strain>
    </source>
</reference>
<dbReference type="GO" id="GO:0006312">
    <property type="term" value="P:mitotic recombination"/>
    <property type="evidence" value="ECO:0007669"/>
    <property type="project" value="EnsemblFungi"/>
</dbReference>
<evidence type="ECO:0000313" key="1">
    <source>
        <dbReference type="EMBL" id="CCF60635.1"/>
    </source>
</evidence>
<gene>
    <name evidence="1" type="primary">KAFR0L00280</name>
    <name evidence="1" type="ORF">KAFR_0L00280</name>
</gene>
<protein>
    <recommendedName>
        <fullName evidence="3">Increased recombination centers protein 19</fullName>
    </recommendedName>
</protein>
<keyword evidence="2" id="KW-1185">Reference proteome</keyword>
<dbReference type="RefSeq" id="XP_003959770.1">
    <property type="nucleotide sequence ID" value="XM_003959721.1"/>
</dbReference>
<dbReference type="HOGENOM" id="CLU_106818_0_0_1"/>
<sequence length="201" mass="23379">MSGTIRTANAIITDSYALIKSTERFFLPQTMIVNGGTSKFLRASYRRFMRLAPFVSQRAMVRSTYVDYIRYKYKIEDYDMKRRLVLGDTALPRAPLRQQILNTLNFIITAVSYTEKPKDKVQKTDIILARKILKNLLTMEYEKMKKNKVSDGKDYINFKLKFNHLTPGSQKIKPISLARNKVIKDFDSCIVYLNETVGLRL</sequence>
<dbReference type="GO" id="GO:0030437">
    <property type="term" value="P:ascospore formation"/>
    <property type="evidence" value="ECO:0007669"/>
    <property type="project" value="EnsemblFungi"/>
</dbReference>
<dbReference type="Proteomes" id="UP000005220">
    <property type="component" value="Chromosome 12"/>
</dbReference>
<name>H2B1Y5_KAZAF</name>
<organism evidence="1 2">
    <name type="scientific">Kazachstania africana (strain ATCC 22294 / BCRC 22015 / CBS 2517 / CECT 1963 / NBRC 1671 / NRRL Y-8276)</name>
    <name type="common">Yeast</name>
    <name type="synonym">Kluyveromyces africanus</name>
    <dbReference type="NCBI Taxonomy" id="1071382"/>
    <lineage>
        <taxon>Eukaryota</taxon>
        <taxon>Fungi</taxon>
        <taxon>Dikarya</taxon>
        <taxon>Ascomycota</taxon>
        <taxon>Saccharomycotina</taxon>
        <taxon>Saccharomycetes</taxon>
        <taxon>Saccharomycetales</taxon>
        <taxon>Saccharomycetaceae</taxon>
        <taxon>Kazachstania</taxon>
    </lineage>
</organism>
<dbReference type="KEGG" id="kaf:KAFR_0L00280"/>
<proteinExistence type="predicted"/>
<dbReference type="eggNOG" id="ENOG502S35W">
    <property type="taxonomic scope" value="Eukaryota"/>
</dbReference>
<evidence type="ECO:0008006" key="3">
    <source>
        <dbReference type="Google" id="ProtNLM"/>
    </source>
</evidence>
<dbReference type="EMBL" id="HE650832">
    <property type="protein sequence ID" value="CCF60635.1"/>
    <property type="molecule type" value="Genomic_DNA"/>
</dbReference>
<dbReference type="AlphaFoldDB" id="H2B1Y5"/>
<dbReference type="OrthoDB" id="3991133at2759"/>
<dbReference type="FunCoup" id="H2B1Y5">
    <property type="interactions" value="36"/>
</dbReference>
<dbReference type="GeneID" id="13886843"/>
<dbReference type="InParanoid" id="H2B1Y5"/>
<evidence type="ECO:0000313" key="2">
    <source>
        <dbReference type="Proteomes" id="UP000005220"/>
    </source>
</evidence>